<evidence type="ECO:0000313" key="9">
    <source>
        <dbReference type="EMBL" id="KEQ25655.1"/>
    </source>
</evidence>
<dbReference type="eggNOG" id="COG0704">
    <property type="taxonomic scope" value="Bacteria"/>
</dbReference>
<evidence type="ECO:0000256" key="2">
    <source>
        <dbReference type="ARBA" id="ARBA00008107"/>
    </source>
</evidence>
<evidence type="ECO:0000256" key="7">
    <source>
        <dbReference type="PIRNR" id="PIRNR003107"/>
    </source>
</evidence>
<dbReference type="GO" id="GO:0030643">
    <property type="term" value="P:intracellular phosphate ion homeostasis"/>
    <property type="evidence" value="ECO:0007669"/>
    <property type="project" value="InterPro"/>
</dbReference>
<dbReference type="OrthoDB" id="9814256at2"/>
<dbReference type="InterPro" id="IPR038078">
    <property type="entry name" value="PhoU-like_sf"/>
</dbReference>
<reference evidence="9 10" key="1">
    <citation type="submission" date="2014-06" db="EMBL/GenBank/DDBJ databases">
        <title>Draft genome sequence of Paenibacillus sp. MSt1.</title>
        <authorList>
            <person name="Aw Y.K."/>
            <person name="Ong K.S."/>
            <person name="Gan H.M."/>
            <person name="Lee S.M."/>
        </authorList>
    </citation>
    <scope>NUCLEOTIDE SEQUENCE [LARGE SCALE GENOMIC DNA]</scope>
    <source>
        <strain evidence="9 10">MSt1</strain>
    </source>
</reference>
<keyword evidence="4 7" id="KW-0813">Transport</keyword>
<evidence type="ECO:0000256" key="4">
    <source>
        <dbReference type="ARBA" id="ARBA00022448"/>
    </source>
</evidence>
<dbReference type="GO" id="GO:0045936">
    <property type="term" value="P:negative regulation of phosphate metabolic process"/>
    <property type="evidence" value="ECO:0007669"/>
    <property type="project" value="InterPro"/>
</dbReference>
<dbReference type="RefSeq" id="WP_036682086.1">
    <property type="nucleotide sequence ID" value="NZ_FYEP01000038.1"/>
</dbReference>
<dbReference type="Proteomes" id="UP000028123">
    <property type="component" value="Unassembled WGS sequence"/>
</dbReference>
<dbReference type="PANTHER" id="PTHR42930">
    <property type="entry name" value="PHOSPHATE-SPECIFIC TRANSPORT SYSTEM ACCESSORY PROTEIN PHOU"/>
    <property type="match status" value="1"/>
</dbReference>
<keyword evidence="6 7" id="KW-0592">Phosphate transport</keyword>
<comment type="subcellular location">
    <subcellularLocation>
        <location evidence="1 7">Cytoplasm</location>
    </subcellularLocation>
</comment>
<dbReference type="InterPro" id="IPR028366">
    <property type="entry name" value="PhoU"/>
</dbReference>
<dbReference type="AlphaFoldDB" id="A0A081P4N2"/>
<dbReference type="FunFam" id="1.20.58.220:FF:000004">
    <property type="entry name" value="Phosphate-specific transport system accessory protein PhoU"/>
    <property type="match status" value="1"/>
</dbReference>
<evidence type="ECO:0000256" key="1">
    <source>
        <dbReference type="ARBA" id="ARBA00004496"/>
    </source>
</evidence>
<evidence type="ECO:0000259" key="8">
    <source>
        <dbReference type="Pfam" id="PF01895"/>
    </source>
</evidence>
<dbReference type="PANTHER" id="PTHR42930:SF3">
    <property type="entry name" value="PHOSPHATE-SPECIFIC TRANSPORT SYSTEM ACCESSORY PROTEIN PHOU"/>
    <property type="match status" value="1"/>
</dbReference>
<comment type="caution">
    <text evidence="9">The sequence shown here is derived from an EMBL/GenBank/DDBJ whole genome shotgun (WGS) entry which is preliminary data.</text>
</comment>
<dbReference type="GO" id="GO:0005737">
    <property type="term" value="C:cytoplasm"/>
    <property type="evidence" value="ECO:0007669"/>
    <property type="project" value="UniProtKB-SubCell"/>
</dbReference>
<sequence length="219" mass="24901">MDNRFNFHQSLDLLQKDLLDMGNNVARLIRQAVESLARLDESLARQTIEEDDQIDEMTARIEEDSLRLIALQQPMASDLRIISMALKIATDLERIADHAVDIAKICIRLNGQELVKPLEDIPRMAELTQNMLQESLLAYTERDVHRAAALAEKDDEVDKLYSVIMNDIIMLMGTDFAKNRQLSQLMLAAHFLERVADHSTNIGEGVIFMVTGKRKDLNV</sequence>
<evidence type="ECO:0000256" key="3">
    <source>
        <dbReference type="ARBA" id="ARBA00011738"/>
    </source>
</evidence>
<keyword evidence="5 7" id="KW-0963">Cytoplasm</keyword>
<gene>
    <name evidence="9" type="ORF">ET33_02765</name>
</gene>
<accession>A0A081P4N2</accession>
<comment type="function">
    <text evidence="7">Plays a role in the regulation of phosphate uptake.</text>
</comment>
<keyword evidence="10" id="KW-1185">Reference proteome</keyword>
<dbReference type="NCBIfam" id="TIGR02135">
    <property type="entry name" value="phoU_full"/>
    <property type="match status" value="1"/>
</dbReference>
<dbReference type="SUPFAM" id="SSF109755">
    <property type="entry name" value="PhoU-like"/>
    <property type="match status" value="1"/>
</dbReference>
<evidence type="ECO:0000256" key="5">
    <source>
        <dbReference type="ARBA" id="ARBA00022490"/>
    </source>
</evidence>
<dbReference type="PIRSF" id="PIRSF003107">
    <property type="entry name" value="PhoU"/>
    <property type="match status" value="1"/>
</dbReference>
<dbReference type="Pfam" id="PF01895">
    <property type="entry name" value="PhoU"/>
    <property type="match status" value="2"/>
</dbReference>
<dbReference type="Gene3D" id="1.20.58.220">
    <property type="entry name" value="Phosphate transport system protein phou homolog 2, domain 2"/>
    <property type="match status" value="1"/>
</dbReference>
<feature type="domain" description="PhoU" evidence="8">
    <location>
        <begin position="121"/>
        <end position="204"/>
    </location>
</feature>
<dbReference type="GO" id="GO:0006817">
    <property type="term" value="P:phosphate ion transport"/>
    <property type="evidence" value="ECO:0007669"/>
    <property type="project" value="UniProtKB-KW"/>
</dbReference>
<dbReference type="EMBL" id="JNVM01000010">
    <property type="protein sequence ID" value="KEQ25655.1"/>
    <property type="molecule type" value="Genomic_DNA"/>
</dbReference>
<comment type="subunit">
    <text evidence="3 7">Homodimer.</text>
</comment>
<name>A0A081P4N2_9BACL</name>
<feature type="domain" description="PhoU" evidence="8">
    <location>
        <begin position="18"/>
        <end position="105"/>
    </location>
</feature>
<evidence type="ECO:0000256" key="6">
    <source>
        <dbReference type="ARBA" id="ARBA00022592"/>
    </source>
</evidence>
<comment type="similarity">
    <text evidence="2 7">Belongs to the PhoU family.</text>
</comment>
<protein>
    <recommendedName>
        <fullName evidence="7">Phosphate-specific transport system accessory protein PhoU</fullName>
    </recommendedName>
</protein>
<dbReference type="InterPro" id="IPR026022">
    <property type="entry name" value="PhoU_dom"/>
</dbReference>
<evidence type="ECO:0000313" key="10">
    <source>
        <dbReference type="Proteomes" id="UP000028123"/>
    </source>
</evidence>
<organism evidence="9 10">
    <name type="scientific">Paenibacillus tyrfis</name>
    <dbReference type="NCBI Taxonomy" id="1501230"/>
    <lineage>
        <taxon>Bacteria</taxon>
        <taxon>Bacillati</taxon>
        <taxon>Bacillota</taxon>
        <taxon>Bacilli</taxon>
        <taxon>Bacillales</taxon>
        <taxon>Paenibacillaceae</taxon>
        <taxon>Paenibacillus</taxon>
    </lineage>
</organism>
<proteinExistence type="inferred from homology"/>